<comment type="caution">
    <text evidence="5">The sequence shown here is derived from an EMBL/GenBank/DDBJ whole genome shotgun (WGS) entry which is preliminary data.</text>
</comment>
<evidence type="ECO:0000259" key="4">
    <source>
        <dbReference type="PROSITE" id="PS50600"/>
    </source>
</evidence>
<feature type="compositionally biased region" description="Polar residues" evidence="3">
    <location>
        <begin position="476"/>
        <end position="490"/>
    </location>
</feature>
<feature type="compositionally biased region" description="Basic and acidic residues" evidence="3">
    <location>
        <begin position="456"/>
        <end position="475"/>
    </location>
</feature>
<dbReference type="OrthoDB" id="1114060at2759"/>
<keyword evidence="1" id="KW-0645">Protease</keyword>
<dbReference type="InterPro" id="IPR003653">
    <property type="entry name" value="Peptidase_C48_C"/>
</dbReference>
<evidence type="ECO:0000313" key="5">
    <source>
        <dbReference type="EMBL" id="KAG7588427.1"/>
    </source>
</evidence>
<evidence type="ECO:0000256" key="1">
    <source>
        <dbReference type="ARBA" id="ARBA00022670"/>
    </source>
</evidence>
<evidence type="ECO:0000256" key="3">
    <source>
        <dbReference type="SAM" id="MobiDB-lite"/>
    </source>
</evidence>
<protein>
    <recommendedName>
        <fullName evidence="4">Ubiquitin-like protease family profile domain-containing protein</fullName>
    </recommendedName>
</protein>
<evidence type="ECO:0000256" key="2">
    <source>
        <dbReference type="ARBA" id="ARBA00022801"/>
    </source>
</evidence>
<keyword evidence="2" id="KW-0378">Hydrolase</keyword>
<accession>A0A8T2BLZ7</accession>
<dbReference type="Proteomes" id="UP000694251">
    <property type="component" value="Chromosome 7"/>
</dbReference>
<feature type="domain" description="Ubiquitin-like protease family profile" evidence="4">
    <location>
        <begin position="485"/>
        <end position="672"/>
    </location>
</feature>
<dbReference type="GO" id="GO:0006508">
    <property type="term" value="P:proteolysis"/>
    <property type="evidence" value="ECO:0007669"/>
    <property type="project" value="UniProtKB-KW"/>
</dbReference>
<dbReference type="PROSITE" id="PS50600">
    <property type="entry name" value="ULP_PROTEASE"/>
    <property type="match status" value="1"/>
</dbReference>
<feature type="compositionally biased region" description="Basic and acidic residues" evidence="3">
    <location>
        <begin position="1084"/>
        <end position="1093"/>
    </location>
</feature>
<keyword evidence="6" id="KW-1185">Reference proteome</keyword>
<dbReference type="EMBL" id="JAEFBJ010000007">
    <property type="protein sequence ID" value="KAG7588427.1"/>
    <property type="molecule type" value="Genomic_DNA"/>
</dbReference>
<dbReference type="InterPro" id="IPR015410">
    <property type="entry name" value="DUF1985"/>
</dbReference>
<reference evidence="5 6" key="1">
    <citation type="submission" date="2020-12" db="EMBL/GenBank/DDBJ databases">
        <title>Concerted genomic and epigenomic changes stabilize Arabidopsis allopolyploids.</title>
        <authorList>
            <person name="Chen Z."/>
        </authorList>
    </citation>
    <scope>NUCLEOTIDE SEQUENCE [LARGE SCALE GENOMIC DNA]</scope>
    <source>
        <strain evidence="5">As9502</strain>
        <tissue evidence="5">Leaf</tissue>
    </source>
</reference>
<feature type="compositionally biased region" description="Polar residues" evidence="3">
    <location>
        <begin position="1178"/>
        <end position="1191"/>
    </location>
</feature>
<dbReference type="Pfam" id="PF02902">
    <property type="entry name" value="Peptidase_C48"/>
    <property type="match status" value="1"/>
</dbReference>
<dbReference type="PANTHER" id="PTHR48449">
    <property type="entry name" value="DUF1985 DOMAIN-CONTAINING PROTEIN"/>
    <property type="match status" value="1"/>
</dbReference>
<organism evidence="5 6">
    <name type="scientific">Arabidopsis suecica</name>
    <name type="common">Swedish thale-cress</name>
    <name type="synonym">Cardaminopsis suecica</name>
    <dbReference type="NCBI Taxonomy" id="45249"/>
    <lineage>
        <taxon>Eukaryota</taxon>
        <taxon>Viridiplantae</taxon>
        <taxon>Streptophyta</taxon>
        <taxon>Embryophyta</taxon>
        <taxon>Tracheophyta</taxon>
        <taxon>Spermatophyta</taxon>
        <taxon>Magnoliopsida</taxon>
        <taxon>eudicotyledons</taxon>
        <taxon>Gunneridae</taxon>
        <taxon>Pentapetalae</taxon>
        <taxon>rosids</taxon>
        <taxon>malvids</taxon>
        <taxon>Brassicales</taxon>
        <taxon>Brassicaceae</taxon>
        <taxon>Camelineae</taxon>
        <taxon>Arabidopsis</taxon>
    </lineage>
</organism>
<feature type="compositionally biased region" description="Acidic residues" evidence="3">
    <location>
        <begin position="419"/>
        <end position="431"/>
    </location>
</feature>
<feature type="region of interest" description="Disordered" evidence="3">
    <location>
        <begin position="1026"/>
        <end position="1053"/>
    </location>
</feature>
<feature type="compositionally biased region" description="Polar residues" evidence="3">
    <location>
        <begin position="1150"/>
        <end position="1159"/>
    </location>
</feature>
<feature type="compositionally biased region" description="Basic and acidic residues" evidence="3">
    <location>
        <begin position="403"/>
        <end position="418"/>
    </location>
</feature>
<feature type="compositionally biased region" description="Basic and acidic residues" evidence="3">
    <location>
        <begin position="1160"/>
        <end position="1172"/>
    </location>
</feature>
<name>A0A8T2BLZ7_ARASU</name>
<dbReference type="GO" id="GO:0008234">
    <property type="term" value="F:cysteine-type peptidase activity"/>
    <property type="evidence" value="ECO:0007669"/>
    <property type="project" value="InterPro"/>
</dbReference>
<feature type="compositionally biased region" description="Polar residues" evidence="3">
    <location>
        <begin position="1027"/>
        <end position="1053"/>
    </location>
</feature>
<feature type="compositionally biased region" description="Basic and acidic residues" evidence="3">
    <location>
        <begin position="1195"/>
        <end position="1210"/>
    </location>
</feature>
<proteinExistence type="predicted"/>
<gene>
    <name evidence="5" type="ORF">ISN44_As07g007630</name>
</gene>
<dbReference type="Pfam" id="PF09331">
    <property type="entry name" value="DUF1985"/>
    <property type="match status" value="1"/>
</dbReference>
<sequence length="1340" mass="153383">MFNNDSLDVLYLPPRIYNPGFEPNIGAVVIQHFETHLVKKVELALGEEQFNLIKASFLGPIIELAKRSGVNFSGKIFHFLMQRRLLLKEKNLWFTFDSQPMRFSEREFLLTTGVQCDLIDSEMLRKGKAPSKAPYFWTQKEHFTLEQLQKRSLEKIPLSRLVHASEFAIYTSQPWGKHAYRVLATSIQRINENTWAKGTYEVKGFAMAILLWAFSAVPSLGSAFATECVTSRHEYPLCLKWETTQTPRFSHVVDVVKKMNSVKVNTVIGNPYEYSYLVASSHEDDIDFKEIVRLVQNGYRLKETDWSAGFIDIFTVLQEIGEQTMNNNLSDSEKLDKILNLLQDFNRRIAVIEYVLKSRLEKDETERCEKKSLIYKKKHVPEQKRYQSDKAGPNIDGDISVDGDSREGDECGPSRDGDIDVDGDNKEDDECGPSTFEDSIREPNTEDGSYAGDDENSQKIRSEDDTAEPTAKDKTPTPNFSTPNFNIISEDSQDCGKDVSNNKKVGESSANKALHLIKTRRENHPEMYLNKTVVFVGSSFLNAIDDEYAEFVVAKDDFQFSSEEISKLEIGSKTNYIYAPMCLKGKCWVPVVINIEKRSLIILDYATSFVSENVKRMHVVAYSVAMPYILRKLLNKTDMDVSAFKISVVDNISQAEKIEDTGMYMMKMMECYAMHINANEKLSEGKIGDMRKKLAIDPGNEVDNLRRISKYSSEKLVLKVVKDSLSPTEFNQIKNSFLGPIIDFTEREGICFSSQLVHHFLQRRIMVNNEELWFVFSEQPHRFSLREFVITTGLRLGDDASQSQSRRKKRKKEDTWMTAGLSLKDLLNTLSTKANAMDPDERVRLGALILVEGILIASNPVNKIEKEHLVRASSFTEFCKYLWARIVYGSLVDCLKKITPTQLFRDQCGLPGFVFAIQIWALTAVAELGQNFGSRVLEPNDNRPLISQWMTTKCPTKKEIANVTQVATFDIKHIIGDPEQYSHLVLPPNPEDKDWFEVFDLVAQGYRMTRQQWIQGWIEVAEWKTQKPVNQPRQRQPKSKTVNQTKPTKSMSDSETLDLIYKSCLELNKRMLVVEKHLGIKAHDARDAKEKEFPASSSGVVAQEEGATDEVPHATEESDPQCSNVNDKVSQKKEKQHEEMRNMDGAPHGTQESDSQRSNVNDKEKQHEEMRNMDGAPQGTQESDPQRSNVNDKVAQTEEAQHNKMGHTEEPSQESDSQQSKVNDKEEEVRLKKEHLDRKLSEIEEKEIDNRVILWAKNKNFIFMMSSLHQIIWSNSSWETVHHFNLLNNDNEIGLAKRKALLALHPDKQHGASAEQKYLATRLFSVIKQEWDTYIKKKKV</sequence>
<evidence type="ECO:0000313" key="6">
    <source>
        <dbReference type="Proteomes" id="UP000694251"/>
    </source>
</evidence>
<feature type="compositionally biased region" description="Basic and acidic residues" evidence="3">
    <location>
        <begin position="494"/>
        <end position="504"/>
    </location>
</feature>
<feature type="region of interest" description="Disordered" evidence="3">
    <location>
        <begin position="1084"/>
        <end position="1229"/>
    </location>
</feature>
<feature type="region of interest" description="Disordered" evidence="3">
    <location>
        <begin position="382"/>
        <end position="504"/>
    </location>
</feature>
<dbReference type="PANTHER" id="PTHR48449:SF1">
    <property type="entry name" value="DUF1985 DOMAIN-CONTAINING PROTEIN"/>
    <property type="match status" value="1"/>
</dbReference>
<feature type="compositionally biased region" description="Basic and acidic residues" evidence="3">
    <location>
        <begin position="1129"/>
        <end position="1142"/>
    </location>
</feature>